<evidence type="ECO:0000256" key="10">
    <source>
        <dbReference type="ARBA" id="ARBA00047481"/>
    </source>
</evidence>
<keyword evidence="9 11" id="KW-0368">Histidine biosynthesis</keyword>
<dbReference type="SUPFAM" id="SSF53383">
    <property type="entry name" value="PLP-dependent transferases"/>
    <property type="match status" value="1"/>
</dbReference>
<dbReference type="UniPathway" id="UPA00031">
    <property type="reaction ID" value="UER00012"/>
</dbReference>
<keyword evidence="5 11" id="KW-0032">Aminotransferase</keyword>
<dbReference type="InterPro" id="IPR015421">
    <property type="entry name" value="PyrdxlP-dep_Trfase_major"/>
</dbReference>
<dbReference type="Pfam" id="PF00155">
    <property type="entry name" value="Aminotran_1_2"/>
    <property type="match status" value="1"/>
</dbReference>
<feature type="modified residue" description="N6-(pyridoxal phosphate)lysine" evidence="11">
    <location>
        <position position="215"/>
    </location>
</feature>
<evidence type="ECO:0000256" key="1">
    <source>
        <dbReference type="ARBA" id="ARBA00001933"/>
    </source>
</evidence>
<dbReference type="InterPro" id="IPR015424">
    <property type="entry name" value="PyrdxlP-dep_Trfase"/>
</dbReference>
<gene>
    <name evidence="11 13" type="primary">hisC</name>
    <name evidence="13" type="ORF">H5P27_10010</name>
</gene>
<evidence type="ECO:0000256" key="7">
    <source>
        <dbReference type="ARBA" id="ARBA00022679"/>
    </source>
</evidence>
<dbReference type="GO" id="GO:0004400">
    <property type="term" value="F:histidinol-phosphate transaminase activity"/>
    <property type="evidence" value="ECO:0007669"/>
    <property type="project" value="UniProtKB-UniRule"/>
</dbReference>
<evidence type="ECO:0000256" key="5">
    <source>
        <dbReference type="ARBA" id="ARBA00022576"/>
    </source>
</evidence>
<dbReference type="InterPro" id="IPR015422">
    <property type="entry name" value="PyrdxlP-dep_Trfase_small"/>
</dbReference>
<evidence type="ECO:0000256" key="9">
    <source>
        <dbReference type="ARBA" id="ARBA00023102"/>
    </source>
</evidence>
<evidence type="ECO:0000259" key="12">
    <source>
        <dbReference type="Pfam" id="PF00155"/>
    </source>
</evidence>
<evidence type="ECO:0000313" key="14">
    <source>
        <dbReference type="Proteomes" id="UP000526501"/>
    </source>
</evidence>
<evidence type="ECO:0000313" key="13">
    <source>
        <dbReference type="EMBL" id="MBC2606379.1"/>
    </source>
</evidence>
<evidence type="ECO:0000256" key="2">
    <source>
        <dbReference type="ARBA" id="ARBA00005011"/>
    </source>
</evidence>
<dbReference type="AlphaFoldDB" id="A0A7X1E8I2"/>
<dbReference type="Proteomes" id="UP000526501">
    <property type="component" value="Unassembled WGS sequence"/>
</dbReference>
<reference evidence="13 14" key="1">
    <citation type="submission" date="2020-07" db="EMBL/GenBank/DDBJ databases">
        <authorList>
            <person name="Feng X."/>
        </authorList>
    </citation>
    <scope>NUCLEOTIDE SEQUENCE [LARGE SCALE GENOMIC DNA]</scope>
    <source>
        <strain evidence="13 14">JCM23202</strain>
    </source>
</reference>
<dbReference type="GO" id="GO:0030170">
    <property type="term" value="F:pyridoxal phosphate binding"/>
    <property type="evidence" value="ECO:0007669"/>
    <property type="project" value="InterPro"/>
</dbReference>
<dbReference type="PANTHER" id="PTHR42885">
    <property type="entry name" value="HISTIDINOL-PHOSPHATE AMINOTRANSFERASE-RELATED"/>
    <property type="match status" value="1"/>
</dbReference>
<dbReference type="Gene3D" id="3.40.640.10">
    <property type="entry name" value="Type I PLP-dependent aspartate aminotransferase-like (Major domain)"/>
    <property type="match status" value="1"/>
</dbReference>
<comment type="subunit">
    <text evidence="4 11">Homodimer.</text>
</comment>
<organism evidence="13 14">
    <name type="scientific">Pelagicoccus albus</name>
    <dbReference type="NCBI Taxonomy" id="415222"/>
    <lineage>
        <taxon>Bacteria</taxon>
        <taxon>Pseudomonadati</taxon>
        <taxon>Verrucomicrobiota</taxon>
        <taxon>Opitutia</taxon>
        <taxon>Puniceicoccales</taxon>
        <taxon>Pelagicoccaceae</taxon>
        <taxon>Pelagicoccus</taxon>
    </lineage>
</organism>
<comment type="pathway">
    <text evidence="2 11">Amino-acid biosynthesis; L-histidine biosynthesis; L-histidine from 5-phospho-alpha-D-ribose 1-diphosphate: step 7/9.</text>
</comment>
<evidence type="ECO:0000256" key="4">
    <source>
        <dbReference type="ARBA" id="ARBA00011738"/>
    </source>
</evidence>
<dbReference type="RefSeq" id="WP_185660260.1">
    <property type="nucleotide sequence ID" value="NZ_CAWPOO010000012.1"/>
</dbReference>
<protein>
    <recommendedName>
        <fullName evidence="11">Histidinol-phosphate aminotransferase</fullName>
        <ecNumber evidence="11">2.6.1.9</ecNumber>
    </recommendedName>
    <alternativeName>
        <fullName evidence="11">Imidazole acetol-phosphate transaminase</fullName>
    </alternativeName>
</protein>
<accession>A0A7X1E8I2</accession>
<evidence type="ECO:0000256" key="8">
    <source>
        <dbReference type="ARBA" id="ARBA00022898"/>
    </source>
</evidence>
<comment type="cofactor">
    <cofactor evidence="1 11">
        <name>pyridoxal 5'-phosphate</name>
        <dbReference type="ChEBI" id="CHEBI:597326"/>
    </cofactor>
</comment>
<evidence type="ECO:0000256" key="3">
    <source>
        <dbReference type="ARBA" id="ARBA00007970"/>
    </source>
</evidence>
<evidence type="ECO:0000256" key="6">
    <source>
        <dbReference type="ARBA" id="ARBA00022605"/>
    </source>
</evidence>
<evidence type="ECO:0000256" key="11">
    <source>
        <dbReference type="HAMAP-Rule" id="MF_01023"/>
    </source>
</evidence>
<dbReference type="InterPro" id="IPR004839">
    <property type="entry name" value="Aminotransferase_I/II_large"/>
</dbReference>
<dbReference type="PANTHER" id="PTHR42885:SF2">
    <property type="entry name" value="HISTIDINOL-PHOSPHATE AMINOTRANSFERASE"/>
    <property type="match status" value="1"/>
</dbReference>
<comment type="caution">
    <text evidence="13">The sequence shown here is derived from an EMBL/GenBank/DDBJ whole genome shotgun (WGS) entry which is preliminary data.</text>
</comment>
<dbReference type="NCBIfam" id="TIGR01141">
    <property type="entry name" value="hisC"/>
    <property type="match status" value="1"/>
</dbReference>
<dbReference type="Gene3D" id="3.90.1150.10">
    <property type="entry name" value="Aspartate Aminotransferase, domain 1"/>
    <property type="match status" value="1"/>
</dbReference>
<proteinExistence type="inferred from homology"/>
<dbReference type="CDD" id="cd00609">
    <property type="entry name" value="AAT_like"/>
    <property type="match status" value="1"/>
</dbReference>
<comment type="catalytic activity">
    <reaction evidence="10 11">
        <text>L-histidinol phosphate + 2-oxoglutarate = 3-(imidazol-4-yl)-2-oxopropyl phosphate + L-glutamate</text>
        <dbReference type="Rhea" id="RHEA:23744"/>
        <dbReference type="ChEBI" id="CHEBI:16810"/>
        <dbReference type="ChEBI" id="CHEBI:29985"/>
        <dbReference type="ChEBI" id="CHEBI:57766"/>
        <dbReference type="ChEBI" id="CHEBI:57980"/>
        <dbReference type="EC" id="2.6.1.9"/>
    </reaction>
</comment>
<dbReference type="HAMAP" id="MF_01023">
    <property type="entry name" value="HisC_aminotrans_2"/>
    <property type="match status" value="1"/>
</dbReference>
<dbReference type="EMBL" id="JACHVC010000012">
    <property type="protein sequence ID" value="MBC2606379.1"/>
    <property type="molecule type" value="Genomic_DNA"/>
</dbReference>
<keyword evidence="6 11" id="KW-0028">Amino-acid biosynthesis</keyword>
<keyword evidence="14" id="KW-1185">Reference proteome</keyword>
<dbReference type="PROSITE" id="PS00599">
    <property type="entry name" value="AA_TRANSFER_CLASS_2"/>
    <property type="match status" value="1"/>
</dbReference>
<dbReference type="EC" id="2.6.1.9" evidence="11"/>
<dbReference type="GO" id="GO:0000105">
    <property type="term" value="P:L-histidine biosynthetic process"/>
    <property type="evidence" value="ECO:0007669"/>
    <property type="project" value="UniProtKB-UniRule"/>
</dbReference>
<keyword evidence="7 11" id="KW-0808">Transferase</keyword>
<keyword evidence="8 11" id="KW-0663">Pyridoxal phosphate</keyword>
<dbReference type="InterPro" id="IPR001917">
    <property type="entry name" value="Aminotrans_II_pyridoxalP_BS"/>
</dbReference>
<sequence length="364" mass="40229">MSSSSSPSGYALPHIQKLHGYTPGFQPKGDGWVKINTNENPYPPSPSVDEAIRAALGGSLRLYPDPRSEALRAEAAKLHGLEPEQVIFGNGSDDILNLLVRAFANESSAGYLLPSYSLYPVLCGIQDAGTVEVPFDRSMELPFEALAKLDAKILFITSPNAPTGVGFSNEDLARVIESFDGIVVVDEAYADFAEENATELLVKYRNLVVTRTFSKSYGLAGLRLGYAMADRDVIDVLDRVRDSYNVNQLTQAGGLAALKDQSYLRAIAAKICRTRDFYRAEWEKLGWFCYPSQSNFLFVEPRNAAGECGASVAQDLFEFFKENKILVRYFPSSPLTDSFLRISVGDEDQMLKVSETIEKWLNNV</sequence>
<dbReference type="InterPro" id="IPR005861">
    <property type="entry name" value="HisP_aminotrans"/>
</dbReference>
<name>A0A7X1E8I2_9BACT</name>
<feature type="domain" description="Aminotransferase class I/classII large" evidence="12">
    <location>
        <begin position="32"/>
        <end position="355"/>
    </location>
</feature>
<comment type="similarity">
    <text evidence="3 11">Belongs to the class-II pyridoxal-phosphate-dependent aminotransferase family. Histidinol-phosphate aminotransferase subfamily.</text>
</comment>